<feature type="transmembrane region" description="Helical" evidence="2">
    <location>
        <begin position="367"/>
        <end position="387"/>
    </location>
</feature>
<dbReference type="Pfam" id="PF11271">
    <property type="entry name" value="PorA"/>
    <property type="match status" value="1"/>
</dbReference>
<evidence type="ECO:0000256" key="1">
    <source>
        <dbReference type="SAM" id="MobiDB-lite"/>
    </source>
</evidence>
<evidence type="ECO:0000313" key="4">
    <source>
        <dbReference type="Proteomes" id="UP000013569"/>
    </source>
</evidence>
<keyword evidence="2" id="KW-1133">Transmembrane helix</keyword>
<reference evidence="3 4" key="1">
    <citation type="journal article" date="2013" name="Genome Announc.">
        <title>Draft Genome Sequence of a Benzothiophene-Desulfurizing Bacterium, Gordona terrae Strain C-6.</title>
        <authorList>
            <person name="Wang W."/>
            <person name="Ma T."/>
            <person name="Ren Y."/>
            <person name="Li G."/>
        </authorList>
    </citation>
    <scope>NUCLEOTIDE SEQUENCE [LARGE SCALE GENOMIC DNA]</scope>
    <source>
        <strain evidence="3 4">C-6</strain>
    </source>
</reference>
<keyword evidence="2" id="KW-0812">Transmembrane</keyword>
<evidence type="ECO:0008006" key="5">
    <source>
        <dbReference type="Google" id="ProtNLM"/>
    </source>
</evidence>
<proteinExistence type="predicted"/>
<dbReference type="OrthoDB" id="153031at2"/>
<protein>
    <recommendedName>
        <fullName evidence="5">DUF3068 domain-containing protein</fullName>
    </recommendedName>
</protein>
<feature type="compositionally biased region" description="Low complexity" evidence="1">
    <location>
        <begin position="1"/>
        <end position="17"/>
    </location>
</feature>
<dbReference type="PATRIC" id="fig|1316928.3.peg.2958"/>
<feature type="compositionally biased region" description="Basic and acidic residues" evidence="1">
    <location>
        <begin position="127"/>
        <end position="138"/>
    </location>
</feature>
<comment type="caution">
    <text evidence="3">The sequence shown here is derived from an EMBL/GenBank/DDBJ whole genome shotgun (WGS) entry which is preliminary data.</text>
</comment>
<accession>R7Y7P6</accession>
<feature type="region of interest" description="Disordered" evidence="1">
    <location>
        <begin position="1"/>
        <end position="28"/>
    </location>
</feature>
<dbReference type="RefSeq" id="WP_010843339.1">
    <property type="nucleotide sequence ID" value="NZ_AQPW01000017.1"/>
</dbReference>
<organism evidence="3 4">
    <name type="scientific">Gordonia terrae C-6</name>
    <dbReference type="NCBI Taxonomy" id="1316928"/>
    <lineage>
        <taxon>Bacteria</taxon>
        <taxon>Bacillati</taxon>
        <taxon>Actinomycetota</taxon>
        <taxon>Actinomycetes</taxon>
        <taxon>Mycobacteriales</taxon>
        <taxon>Gordoniaceae</taxon>
        <taxon>Gordonia</taxon>
    </lineage>
</organism>
<feature type="transmembrane region" description="Helical" evidence="2">
    <location>
        <begin position="32"/>
        <end position="56"/>
    </location>
</feature>
<evidence type="ECO:0000313" key="3">
    <source>
        <dbReference type="EMBL" id="EON32053.1"/>
    </source>
</evidence>
<name>R7Y7P6_9ACTN</name>
<keyword evidence="2" id="KW-0472">Membrane</keyword>
<evidence type="ECO:0000256" key="2">
    <source>
        <dbReference type="SAM" id="Phobius"/>
    </source>
</evidence>
<dbReference type="InterPro" id="IPR021424">
    <property type="entry name" value="PorA"/>
</dbReference>
<dbReference type="AlphaFoldDB" id="R7Y7P6"/>
<sequence length="414" mass="44596">MSSPSQSSPDPETSSPDSETHPQPHRWSTADLAGPTLIFVGGFLLAVTIALPTLLVGGFRTIPLSTDFTTVATADDATIFDRCSLGTRSARTVGADLVRQQRVVAVQPSDEHRVTLQAGTSIQAETLRIDDREVDPGDPRPGADPGDQSDDGSQPCNDATVNAVKDRVTLDRKNALPRLAARGASEIQYDSGQAAVLVPDRRGVTYLLPFDTETVDREFFDAVTRTAVPLVYDGDTEVRGRDVARFRAEVPDTDLAREALGRPVGTNVSITRPASWFGVGDTSRPLTADLHHRSSWDLAVDPRTGTIVDATITVDEVYRFPDGTPGVPADFELPHLRATFTYDDNTQARMTDLAADLASPILIWGRLVPIGTGILGVAALLAGLILINPAWLPAWLPARLRRRRDAKTVGGQPE</sequence>
<gene>
    <name evidence="3" type="ORF">GTC6_14659</name>
</gene>
<feature type="region of interest" description="Disordered" evidence="1">
    <location>
        <begin position="125"/>
        <end position="159"/>
    </location>
</feature>
<dbReference type="EMBL" id="AQPW01000017">
    <property type="protein sequence ID" value="EON32053.1"/>
    <property type="molecule type" value="Genomic_DNA"/>
</dbReference>
<dbReference type="Proteomes" id="UP000013569">
    <property type="component" value="Unassembled WGS sequence"/>
</dbReference>